<name>A0A1C7MI06_GRIFR</name>
<dbReference type="AlphaFoldDB" id="A0A1C7MI06"/>
<dbReference type="EMBL" id="LUGG01000003">
    <property type="protein sequence ID" value="OBZ76257.1"/>
    <property type="molecule type" value="Genomic_DNA"/>
</dbReference>
<sequence length="114" mass="12923">MPLIAHGTVCAAVLADSAPFYNIWWALTYAVITCLDSLRAPKQNNPHSHERAAEYRSFIQLRLLHTKYLLLRIYYIDMPSTISLPASLFAAHTSAVTISRAKFLYLIFGMLDHL</sequence>
<proteinExistence type="predicted"/>
<gene>
    <name evidence="1" type="ORF">A0H81_03021</name>
</gene>
<reference evidence="1 2" key="1">
    <citation type="submission" date="2016-03" db="EMBL/GenBank/DDBJ databases">
        <title>Whole genome sequencing of Grifola frondosa 9006-11.</title>
        <authorList>
            <person name="Min B."/>
            <person name="Park H."/>
            <person name="Kim J.-G."/>
            <person name="Cho H."/>
            <person name="Oh Y.-L."/>
            <person name="Kong W.-S."/>
            <person name="Choi I.-G."/>
        </authorList>
    </citation>
    <scope>NUCLEOTIDE SEQUENCE [LARGE SCALE GENOMIC DNA]</scope>
    <source>
        <strain evidence="1 2">9006-11</strain>
    </source>
</reference>
<evidence type="ECO:0000313" key="2">
    <source>
        <dbReference type="Proteomes" id="UP000092993"/>
    </source>
</evidence>
<keyword evidence="2" id="KW-1185">Reference proteome</keyword>
<evidence type="ECO:0000313" key="1">
    <source>
        <dbReference type="EMBL" id="OBZ76257.1"/>
    </source>
</evidence>
<accession>A0A1C7MI06</accession>
<comment type="caution">
    <text evidence="1">The sequence shown here is derived from an EMBL/GenBank/DDBJ whole genome shotgun (WGS) entry which is preliminary data.</text>
</comment>
<organism evidence="1 2">
    <name type="scientific">Grifola frondosa</name>
    <name type="common">Maitake</name>
    <name type="synonym">Polyporus frondosus</name>
    <dbReference type="NCBI Taxonomy" id="5627"/>
    <lineage>
        <taxon>Eukaryota</taxon>
        <taxon>Fungi</taxon>
        <taxon>Dikarya</taxon>
        <taxon>Basidiomycota</taxon>
        <taxon>Agaricomycotina</taxon>
        <taxon>Agaricomycetes</taxon>
        <taxon>Polyporales</taxon>
        <taxon>Grifolaceae</taxon>
        <taxon>Grifola</taxon>
    </lineage>
</organism>
<protein>
    <submittedName>
        <fullName evidence="1">Uncharacterized protein</fullName>
    </submittedName>
</protein>
<dbReference type="Proteomes" id="UP000092993">
    <property type="component" value="Unassembled WGS sequence"/>
</dbReference>